<evidence type="ECO:0000313" key="1">
    <source>
        <dbReference type="EMBL" id="QJA59812.1"/>
    </source>
</evidence>
<dbReference type="AlphaFoldDB" id="A0A6M3KG46"/>
<sequence>MPVPQVQSKQDPITSVTVSEITDAVAQKNAVGTTINPATEDSLALVKTAVEAINTALQTAGITQAQLAAIQAAVQIIDNFISGSRGLVTEDNSAAIKTATEAVPYKGTTPTIYNVTLTSADTEYSQALSANTKKFAVHLRDYSAFRFAYVTGKVAAPTAPYETIPSGSEKVEELIQPAAITLYFASAAAGKIAEIEEWV</sequence>
<gene>
    <name evidence="2" type="ORF">MM415A00623_0013</name>
    <name evidence="1" type="ORF">MM415B01227_0029</name>
</gene>
<organism evidence="2">
    <name type="scientific">viral metagenome</name>
    <dbReference type="NCBI Taxonomy" id="1070528"/>
    <lineage>
        <taxon>unclassified sequences</taxon>
        <taxon>metagenomes</taxon>
        <taxon>organismal metagenomes</taxon>
    </lineage>
</organism>
<accession>A0A6M3KG46</accession>
<name>A0A6M3KG46_9ZZZZ</name>
<dbReference type="EMBL" id="MT142440">
    <property type="protein sequence ID" value="QJA80893.1"/>
    <property type="molecule type" value="Genomic_DNA"/>
</dbReference>
<evidence type="ECO:0008006" key="3">
    <source>
        <dbReference type="Google" id="ProtNLM"/>
    </source>
</evidence>
<proteinExistence type="predicted"/>
<protein>
    <recommendedName>
        <fullName evidence="3">Tail protein</fullName>
    </recommendedName>
</protein>
<dbReference type="EMBL" id="MT141385">
    <property type="protein sequence ID" value="QJA59812.1"/>
    <property type="molecule type" value="Genomic_DNA"/>
</dbReference>
<evidence type="ECO:0000313" key="2">
    <source>
        <dbReference type="EMBL" id="QJA80893.1"/>
    </source>
</evidence>
<reference evidence="2" key="1">
    <citation type="submission" date="2020-03" db="EMBL/GenBank/DDBJ databases">
        <title>The deep terrestrial virosphere.</title>
        <authorList>
            <person name="Holmfeldt K."/>
            <person name="Nilsson E."/>
            <person name="Simone D."/>
            <person name="Lopez-Fernandez M."/>
            <person name="Wu X."/>
            <person name="de Brujin I."/>
            <person name="Lundin D."/>
            <person name="Andersson A."/>
            <person name="Bertilsson S."/>
            <person name="Dopson M."/>
        </authorList>
    </citation>
    <scope>NUCLEOTIDE SEQUENCE</scope>
    <source>
        <strain evidence="2">MM415A00623</strain>
        <strain evidence="1">MM415B01227</strain>
    </source>
</reference>